<reference evidence="2" key="1">
    <citation type="submission" date="2017-09" db="EMBL/GenBank/DDBJ databases">
        <title>Depth-based differentiation of microbial function through sediment-hosted aquifers and enrichment of novel symbionts in the deep terrestrial subsurface.</title>
        <authorList>
            <person name="Probst A.J."/>
            <person name="Ladd B."/>
            <person name="Jarett J.K."/>
            <person name="Geller-Mcgrath D.E."/>
            <person name="Sieber C.M.K."/>
            <person name="Emerson J.B."/>
            <person name="Anantharaman K."/>
            <person name="Thomas B.C."/>
            <person name="Malmstrom R."/>
            <person name="Stieglmeier M."/>
            <person name="Klingl A."/>
            <person name="Woyke T."/>
            <person name="Ryan C.M."/>
            <person name="Banfield J.F."/>
        </authorList>
    </citation>
    <scope>NUCLEOTIDE SEQUENCE [LARGE SCALE GENOMIC DNA]</scope>
</reference>
<protein>
    <recommendedName>
        <fullName evidence="3">DNA polymerase III subunit delta</fullName>
    </recommendedName>
</protein>
<evidence type="ECO:0000313" key="1">
    <source>
        <dbReference type="EMBL" id="PJE73677.1"/>
    </source>
</evidence>
<gene>
    <name evidence="1" type="ORF">COV02_01225</name>
</gene>
<dbReference type="InterPro" id="IPR027417">
    <property type="entry name" value="P-loop_NTPase"/>
</dbReference>
<organism evidence="1 2">
    <name type="scientific">Candidatus Terrybacteria bacterium CG10_big_fil_rev_8_21_14_0_10_41_10</name>
    <dbReference type="NCBI Taxonomy" id="1975026"/>
    <lineage>
        <taxon>Bacteria</taxon>
        <taxon>Candidatus Terryibacteriota</taxon>
    </lineage>
</organism>
<accession>A0A2M8LAL8</accession>
<evidence type="ECO:0008006" key="3">
    <source>
        <dbReference type="Google" id="ProtNLM"/>
    </source>
</evidence>
<dbReference type="Gene3D" id="3.40.50.300">
    <property type="entry name" value="P-loop containing nucleotide triphosphate hydrolases"/>
    <property type="match status" value="1"/>
</dbReference>
<proteinExistence type="predicted"/>
<dbReference type="AlphaFoldDB" id="A0A2M8LAL8"/>
<dbReference type="Proteomes" id="UP000230959">
    <property type="component" value="Unassembled WGS sequence"/>
</dbReference>
<comment type="caution">
    <text evidence="1">The sequence shown here is derived from an EMBL/GenBank/DDBJ whole genome shotgun (WGS) entry which is preliminary data.</text>
</comment>
<name>A0A2M8LAL8_9BACT</name>
<sequence length="246" mass="27380">MQSVLKSHIEKKDFSHGYLLCGDFGAAREAAFEAAMAILFVGSQSESVNLAAHPDFFYGKFDSFGIADSHAVRGWSATKSFAGKGKVSILEVFSFTMEAANALLKTIEEPGEDIYYFIITQTQSAVIPTLRSRLVVININSVEARVAGQEDDGDKETEKFFGSDHAKRLGMIKKILEDKNTSKEIAVNFINNLEKWLEGGLKSGRYKDFYHAAKELVRVREYAFLRGSSIKMILEHLALALPIIKK</sequence>
<dbReference type="Pfam" id="PF13177">
    <property type="entry name" value="DNA_pol3_delta2"/>
    <property type="match status" value="1"/>
</dbReference>
<dbReference type="SUPFAM" id="SSF52540">
    <property type="entry name" value="P-loop containing nucleoside triphosphate hydrolases"/>
    <property type="match status" value="1"/>
</dbReference>
<dbReference type="EMBL" id="PFER01000021">
    <property type="protein sequence ID" value="PJE73677.1"/>
    <property type="molecule type" value="Genomic_DNA"/>
</dbReference>
<evidence type="ECO:0000313" key="2">
    <source>
        <dbReference type="Proteomes" id="UP000230959"/>
    </source>
</evidence>